<reference evidence="3" key="1">
    <citation type="submission" date="2020-05" db="EMBL/GenBank/DDBJ databases">
        <authorList>
            <person name="Chiriac C."/>
            <person name="Salcher M."/>
            <person name="Ghai R."/>
            <person name="Kavagutti S V."/>
        </authorList>
    </citation>
    <scope>NUCLEOTIDE SEQUENCE</scope>
</reference>
<evidence type="ECO:0000313" key="2">
    <source>
        <dbReference type="EMBL" id="CAB4195594.1"/>
    </source>
</evidence>
<gene>
    <name evidence="2" type="ORF">UFOVP1287_18</name>
    <name evidence="3" type="ORF">UFOVP1408_22</name>
</gene>
<dbReference type="EMBL" id="LR797355">
    <property type="protein sequence ID" value="CAB4205109.1"/>
    <property type="molecule type" value="Genomic_DNA"/>
</dbReference>
<name>A0A6J5S8B7_9CAUD</name>
<evidence type="ECO:0000313" key="3">
    <source>
        <dbReference type="EMBL" id="CAB4205109.1"/>
    </source>
</evidence>
<accession>A0A6J5S8B7</accession>
<protein>
    <submittedName>
        <fullName evidence="3">Uncharacterized protein</fullName>
    </submittedName>
</protein>
<sequence>MPAFFDVGRADEQETESRQPSDGVMATVVSAESDGRGWRFSGPIIAFWRRLRGTN</sequence>
<feature type="region of interest" description="Disordered" evidence="1">
    <location>
        <begin position="1"/>
        <end position="23"/>
    </location>
</feature>
<evidence type="ECO:0000256" key="1">
    <source>
        <dbReference type="SAM" id="MobiDB-lite"/>
    </source>
</evidence>
<organism evidence="3">
    <name type="scientific">uncultured Caudovirales phage</name>
    <dbReference type="NCBI Taxonomy" id="2100421"/>
    <lineage>
        <taxon>Viruses</taxon>
        <taxon>Duplodnaviria</taxon>
        <taxon>Heunggongvirae</taxon>
        <taxon>Uroviricota</taxon>
        <taxon>Caudoviricetes</taxon>
        <taxon>Peduoviridae</taxon>
        <taxon>Maltschvirus</taxon>
        <taxon>Maltschvirus maltsch</taxon>
    </lineage>
</organism>
<proteinExistence type="predicted"/>
<feature type="compositionally biased region" description="Basic and acidic residues" evidence="1">
    <location>
        <begin position="8"/>
        <end position="19"/>
    </location>
</feature>
<dbReference type="EMBL" id="LR797239">
    <property type="protein sequence ID" value="CAB4195594.1"/>
    <property type="molecule type" value="Genomic_DNA"/>
</dbReference>